<evidence type="ECO:0000313" key="3">
    <source>
        <dbReference type="EMBL" id="OTF99387.1"/>
    </source>
</evidence>
<feature type="region of interest" description="Disordered" evidence="1">
    <location>
        <begin position="56"/>
        <end position="83"/>
    </location>
</feature>
<dbReference type="Gramene" id="mRNA:HanXRQr2_Chr12g0529551">
    <property type="protein sequence ID" value="mRNA:HanXRQr2_Chr12g0529551"/>
    <property type="gene ID" value="HanXRQr2_Chr12g0529551"/>
</dbReference>
<gene>
    <name evidence="3" type="ORF">HannXRQ_Chr14g0456051</name>
    <name evidence="2" type="ORF">HanXRQr2_Chr12g0529551</name>
</gene>
<name>A0A251SKN0_HELAN</name>
<keyword evidence="4" id="KW-1185">Reference proteome</keyword>
<evidence type="ECO:0000256" key="1">
    <source>
        <dbReference type="SAM" id="MobiDB-lite"/>
    </source>
</evidence>
<evidence type="ECO:0000313" key="2">
    <source>
        <dbReference type="EMBL" id="KAF5776913.1"/>
    </source>
</evidence>
<reference evidence="2 4" key="1">
    <citation type="journal article" date="2017" name="Nature">
        <title>The sunflower genome provides insights into oil metabolism, flowering and Asterid evolution.</title>
        <authorList>
            <person name="Badouin H."/>
            <person name="Gouzy J."/>
            <person name="Grassa C.J."/>
            <person name="Murat F."/>
            <person name="Staton S.E."/>
            <person name="Cottret L."/>
            <person name="Lelandais-Briere C."/>
            <person name="Owens G.L."/>
            <person name="Carrere S."/>
            <person name="Mayjonade B."/>
            <person name="Legrand L."/>
            <person name="Gill N."/>
            <person name="Kane N.C."/>
            <person name="Bowers J.E."/>
            <person name="Hubner S."/>
            <person name="Bellec A."/>
            <person name="Berard A."/>
            <person name="Berges H."/>
            <person name="Blanchet N."/>
            <person name="Boniface M.C."/>
            <person name="Brunel D."/>
            <person name="Catrice O."/>
            <person name="Chaidir N."/>
            <person name="Claudel C."/>
            <person name="Donnadieu C."/>
            <person name="Faraut T."/>
            <person name="Fievet G."/>
            <person name="Helmstetter N."/>
            <person name="King M."/>
            <person name="Knapp S.J."/>
            <person name="Lai Z."/>
            <person name="Le Paslier M.C."/>
            <person name="Lippi Y."/>
            <person name="Lorenzon L."/>
            <person name="Mandel J.R."/>
            <person name="Marage G."/>
            <person name="Marchand G."/>
            <person name="Marquand E."/>
            <person name="Bret-Mestries E."/>
            <person name="Morien E."/>
            <person name="Nambeesan S."/>
            <person name="Nguyen T."/>
            <person name="Pegot-Espagnet P."/>
            <person name="Pouilly N."/>
            <person name="Raftis F."/>
            <person name="Sallet E."/>
            <person name="Schiex T."/>
            <person name="Thomas J."/>
            <person name="Vandecasteele C."/>
            <person name="Vares D."/>
            <person name="Vear F."/>
            <person name="Vautrin S."/>
            <person name="Crespi M."/>
            <person name="Mangin B."/>
            <person name="Burke J.M."/>
            <person name="Salse J."/>
            <person name="Munos S."/>
            <person name="Vincourt P."/>
            <person name="Rieseberg L.H."/>
            <person name="Langlade N.B."/>
        </authorList>
    </citation>
    <scope>NUCLEOTIDE SEQUENCE [LARGE SCALE GENOMIC DNA]</scope>
    <source>
        <strain evidence="4">cv. SF193</strain>
        <tissue evidence="2">Leaves</tissue>
    </source>
</reference>
<sequence>MESMYSSSFCINQIKKLNILDPDRTLFPISTNRSSNRSFNCSPWGFITIDLFTTTSSDDDDEVSKELNAKGGSNNESGTQSSWPKRVVEVNSSQANVLSRDITSAQVARPGTSELEIIEMGKDLKIGVPKSSSFEVDDTNKKMDKFSESDMKKVGCENGAPPKPRQVMLTRKLQNQITC</sequence>
<dbReference type="EMBL" id="MNCJ02000327">
    <property type="protein sequence ID" value="KAF5776913.1"/>
    <property type="molecule type" value="Genomic_DNA"/>
</dbReference>
<dbReference type="EMBL" id="CM007903">
    <property type="protein sequence ID" value="OTF99387.1"/>
    <property type="molecule type" value="Genomic_DNA"/>
</dbReference>
<reference evidence="3" key="2">
    <citation type="submission" date="2017-02" db="EMBL/GenBank/DDBJ databases">
        <title>Sunflower complete genome.</title>
        <authorList>
            <person name="Langlade N."/>
            <person name="Munos S."/>
        </authorList>
    </citation>
    <scope>NUCLEOTIDE SEQUENCE [LARGE SCALE GENOMIC DNA]</scope>
    <source>
        <tissue evidence="3">Leaves</tissue>
    </source>
</reference>
<dbReference type="AlphaFoldDB" id="A0A251SKN0"/>
<accession>A0A251SKN0</accession>
<dbReference type="STRING" id="4232.A0A251SKN0"/>
<protein>
    <submittedName>
        <fullName evidence="3">Uncharacterized protein</fullName>
    </submittedName>
</protein>
<evidence type="ECO:0000313" key="4">
    <source>
        <dbReference type="Proteomes" id="UP000215914"/>
    </source>
</evidence>
<proteinExistence type="predicted"/>
<feature type="compositionally biased region" description="Polar residues" evidence="1">
    <location>
        <begin position="71"/>
        <end position="83"/>
    </location>
</feature>
<dbReference type="Proteomes" id="UP000215914">
    <property type="component" value="Chromosome 14"/>
</dbReference>
<organism evidence="3 4">
    <name type="scientific">Helianthus annuus</name>
    <name type="common">Common sunflower</name>
    <dbReference type="NCBI Taxonomy" id="4232"/>
    <lineage>
        <taxon>Eukaryota</taxon>
        <taxon>Viridiplantae</taxon>
        <taxon>Streptophyta</taxon>
        <taxon>Embryophyta</taxon>
        <taxon>Tracheophyta</taxon>
        <taxon>Spermatophyta</taxon>
        <taxon>Magnoliopsida</taxon>
        <taxon>eudicotyledons</taxon>
        <taxon>Gunneridae</taxon>
        <taxon>Pentapetalae</taxon>
        <taxon>asterids</taxon>
        <taxon>campanulids</taxon>
        <taxon>Asterales</taxon>
        <taxon>Asteraceae</taxon>
        <taxon>Asteroideae</taxon>
        <taxon>Heliantheae alliance</taxon>
        <taxon>Heliantheae</taxon>
        <taxon>Helianthus</taxon>
    </lineage>
</organism>
<dbReference type="InParanoid" id="A0A251SKN0"/>
<reference evidence="2" key="3">
    <citation type="submission" date="2020-06" db="EMBL/GenBank/DDBJ databases">
        <title>Helianthus annuus Genome sequencing and assembly Release 2.</title>
        <authorList>
            <person name="Gouzy J."/>
            <person name="Langlade N."/>
            <person name="Munos S."/>
        </authorList>
    </citation>
    <scope>NUCLEOTIDE SEQUENCE</scope>
    <source>
        <tissue evidence="2">Leaves</tissue>
    </source>
</reference>